<comment type="caution">
    <text evidence="1">The sequence shown here is derived from an EMBL/GenBank/DDBJ whole genome shotgun (WGS) entry which is preliminary data.</text>
</comment>
<dbReference type="EMBL" id="QJUP01000007">
    <property type="protein sequence ID" value="TBU97932.1"/>
    <property type="molecule type" value="Genomic_DNA"/>
</dbReference>
<organism evidence="1 2">
    <name type="scientific">Stutzerimonas kirkiae</name>
    <dbReference type="NCBI Taxonomy" id="2211392"/>
    <lineage>
        <taxon>Bacteria</taxon>
        <taxon>Pseudomonadati</taxon>
        <taxon>Pseudomonadota</taxon>
        <taxon>Gammaproteobacteria</taxon>
        <taxon>Pseudomonadales</taxon>
        <taxon>Pseudomonadaceae</taxon>
        <taxon>Stutzerimonas</taxon>
    </lineage>
</organism>
<dbReference type="RefSeq" id="WP_131183610.1">
    <property type="nucleotide sequence ID" value="NZ_QJUO01000005.1"/>
</dbReference>
<dbReference type="OrthoDB" id="8601734at2"/>
<dbReference type="Proteomes" id="UP000292639">
    <property type="component" value="Unassembled WGS sequence"/>
</dbReference>
<reference evidence="1 2" key="1">
    <citation type="submission" date="2018-06" db="EMBL/GenBank/DDBJ databases">
        <title>Three novel Pseudomonas species isolated from symptomatic oak.</title>
        <authorList>
            <person name="Bueno-Gonzalez V."/>
            <person name="Brady C."/>
        </authorList>
    </citation>
    <scope>NUCLEOTIDE SEQUENCE [LARGE SCALE GENOMIC DNA]</scope>
    <source>
        <strain evidence="1 2">P17C</strain>
    </source>
</reference>
<dbReference type="AlphaFoldDB" id="A0A4Q9RAY3"/>
<name>A0A4Q9RAY3_9GAMM</name>
<evidence type="ECO:0000313" key="2">
    <source>
        <dbReference type="Proteomes" id="UP000292639"/>
    </source>
</evidence>
<sequence>MIWHLVALLSAGLGAAGIALLLRMASGKKLPKWFVPALAGIGMLTYQIYYEYSWIDHKRTQLPDGASIVRIEQVPSIWRPWTFVIPMTTGFTVIDTARMVKTEQEGQSLAQFFLYRFEKAHVDIVASQAYLLNCSTREQVLLNEAGEVQGPVFQLTSSDPVYEAVCN</sequence>
<proteinExistence type="predicted"/>
<gene>
    <name evidence="1" type="ORF">DNJ96_07360</name>
</gene>
<keyword evidence="2" id="KW-1185">Reference proteome</keyword>
<evidence type="ECO:0000313" key="1">
    <source>
        <dbReference type="EMBL" id="TBU97932.1"/>
    </source>
</evidence>
<protein>
    <submittedName>
        <fullName evidence="1">Uncharacterized protein</fullName>
    </submittedName>
</protein>
<accession>A0A4Q9RAY3</accession>